<evidence type="ECO:0000313" key="1">
    <source>
        <dbReference type="EMBL" id="KAK1305776.1"/>
    </source>
</evidence>
<reference evidence="1" key="1">
    <citation type="journal article" date="2023" name="Nat. Commun.">
        <title>Diploid and tetraploid genomes of Acorus and the evolution of monocots.</title>
        <authorList>
            <person name="Ma L."/>
            <person name="Liu K.W."/>
            <person name="Li Z."/>
            <person name="Hsiao Y.Y."/>
            <person name="Qi Y."/>
            <person name="Fu T."/>
            <person name="Tang G.D."/>
            <person name="Zhang D."/>
            <person name="Sun W.H."/>
            <person name="Liu D.K."/>
            <person name="Li Y."/>
            <person name="Chen G.Z."/>
            <person name="Liu X.D."/>
            <person name="Liao X.Y."/>
            <person name="Jiang Y.T."/>
            <person name="Yu X."/>
            <person name="Hao Y."/>
            <person name="Huang J."/>
            <person name="Zhao X.W."/>
            <person name="Ke S."/>
            <person name="Chen Y.Y."/>
            <person name="Wu W.L."/>
            <person name="Hsu J.L."/>
            <person name="Lin Y.F."/>
            <person name="Huang M.D."/>
            <person name="Li C.Y."/>
            <person name="Huang L."/>
            <person name="Wang Z.W."/>
            <person name="Zhao X."/>
            <person name="Zhong W.Y."/>
            <person name="Peng D.H."/>
            <person name="Ahmad S."/>
            <person name="Lan S."/>
            <person name="Zhang J.S."/>
            <person name="Tsai W.C."/>
            <person name="Van de Peer Y."/>
            <person name="Liu Z.J."/>
        </authorList>
    </citation>
    <scope>NUCLEOTIDE SEQUENCE</scope>
    <source>
        <strain evidence="1">CP</strain>
    </source>
</reference>
<comment type="caution">
    <text evidence="1">The sequence shown here is derived from an EMBL/GenBank/DDBJ whole genome shotgun (WGS) entry which is preliminary data.</text>
</comment>
<name>A0AAV9DY50_ACOCL</name>
<organism evidence="1 2">
    <name type="scientific">Acorus calamus</name>
    <name type="common">Sweet flag</name>
    <dbReference type="NCBI Taxonomy" id="4465"/>
    <lineage>
        <taxon>Eukaryota</taxon>
        <taxon>Viridiplantae</taxon>
        <taxon>Streptophyta</taxon>
        <taxon>Embryophyta</taxon>
        <taxon>Tracheophyta</taxon>
        <taxon>Spermatophyta</taxon>
        <taxon>Magnoliopsida</taxon>
        <taxon>Liliopsida</taxon>
        <taxon>Acoraceae</taxon>
        <taxon>Acorus</taxon>
    </lineage>
</organism>
<dbReference type="SUPFAM" id="SSF50978">
    <property type="entry name" value="WD40 repeat-like"/>
    <property type="match status" value="1"/>
</dbReference>
<dbReference type="Gene3D" id="2.130.10.10">
    <property type="entry name" value="YVTN repeat-like/Quinoprotein amine dehydrogenase"/>
    <property type="match status" value="1"/>
</dbReference>
<evidence type="ECO:0000313" key="2">
    <source>
        <dbReference type="Proteomes" id="UP001180020"/>
    </source>
</evidence>
<gene>
    <name evidence="1" type="ORF">QJS10_CPA10g01667</name>
</gene>
<dbReference type="InterPro" id="IPR036322">
    <property type="entry name" value="WD40_repeat_dom_sf"/>
</dbReference>
<dbReference type="Proteomes" id="UP001180020">
    <property type="component" value="Unassembled WGS sequence"/>
</dbReference>
<protein>
    <submittedName>
        <fullName evidence="1">Uncharacterized protein</fullName>
    </submittedName>
</protein>
<proteinExistence type="predicted"/>
<accession>A0AAV9DY50</accession>
<reference evidence="1" key="2">
    <citation type="submission" date="2023-06" db="EMBL/GenBank/DDBJ databases">
        <authorList>
            <person name="Ma L."/>
            <person name="Liu K.-W."/>
            <person name="Li Z."/>
            <person name="Hsiao Y.-Y."/>
            <person name="Qi Y."/>
            <person name="Fu T."/>
            <person name="Tang G."/>
            <person name="Zhang D."/>
            <person name="Sun W.-H."/>
            <person name="Liu D.-K."/>
            <person name="Li Y."/>
            <person name="Chen G.-Z."/>
            <person name="Liu X.-D."/>
            <person name="Liao X.-Y."/>
            <person name="Jiang Y.-T."/>
            <person name="Yu X."/>
            <person name="Hao Y."/>
            <person name="Huang J."/>
            <person name="Zhao X.-W."/>
            <person name="Ke S."/>
            <person name="Chen Y.-Y."/>
            <person name="Wu W.-L."/>
            <person name="Hsu J.-L."/>
            <person name="Lin Y.-F."/>
            <person name="Huang M.-D."/>
            <person name="Li C.-Y."/>
            <person name="Huang L."/>
            <person name="Wang Z.-W."/>
            <person name="Zhao X."/>
            <person name="Zhong W.-Y."/>
            <person name="Peng D.-H."/>
            <person name="Ahmad S."/>
            <person name="Lan S."/>
            <person name="Zhang J.-S."/>
            <person name="Tsai W.-C."/>
            <person name="Van De Peer Y."/>
            <person name="Liu Z.-J."/>
        </authorList>
    </citation>
    <scope>NUCLEOTIDE SEQUENCE</scope>
    <source>
        <strain evidence="1">CP</strain>
        <tissue evidence="1">Leaves</tissue>
    </source>
</reference>
<keyword evidence="2" id="KW-1185">Reference proteome</keyword>
<dbReference type="EMBL" id="JAUJYO010000010">
    <property type="protein sequence ID" value="KAK1305776.1"/>
    <property type="molecule type" value="Genomic_DNA"/>
</dbReference>
<dbReference type="AlphaFoldDB" id="A0AAV9DY50"/>
<dbReference type="InterPro" id="IPR015943">
    <property type="entry name" value="WD40/YVTN_repeat-like_dom_sf"/>
</dbReference>
<sequence length="67" mass="7162">MGEFVCSGSADRTIGIWKMEGDGGGGFVRLGSISGHEGHVKCLQGSAYSVRGIESSKGWYSQKEHKQ</sequence>